<gene>
    <name evidence="1" type="ORF">EV645_3089</name>
</gene>
<evidence type="ECO:0000313" key="2">
    <source>
        <dbReference type="Proteomes" id="UP000292027"/>
    </source>
</evidence>
<name>A0A4Q7WY92_9ACTN</name>
<protein>
    <submittedName>
        <fullName evidence="1">Uncharacterized protein</fullName>
    </submittedName>
</protein>
<dbReference type="Pfam" id="PF19562">
    <property type="entry name" value="DUF6084"/>
    <property type="match status" value="1"/>
</dbReference>
<dbReference type="RefSeq" id="WP_130444219.1">
    <property type="nucleotide sequence ID" value="NZ_SHKR01000012.1"/>
</dbReference>
<sequence>MVDLDFSCTGAEADRYAAAPSIRLRLRIEETTGTPVHALAMRCQIRIEPIRRRYTDEEAEGLADLFGERARWGETLKPLQLAFVTQMVPGFTGATEVDLHLPCSYDFDVAAHKYLYAVREDAVPLLLLFNGTIFTGRPGTLSVTPVAWQKETTYELPVTVWREAMDQHFPGAAWLRLRQDTFDRLYRYRTREALPGWDDAIERLLKEHLE</sequence>
<accession>A0A4Q7WY92</accession>
<organism evidence="1 2">
    <name type="scientific">Kribbella rubisoli</name>
    <dbReference type="NCBI Taxonomy" id="3075929"/>
    <lineage>
        <taxon>Bacteria</taxon>
        <taxon>Bacillati</taxon>
        <taxon>Actinomycetota</taxon>
        <taxon>Actinomycetes</taxon>
        <taxon>Propionibacteriales</taxon>
        <taxon>Kribbellaceae</taxon>
        <taxon>Kribbella</taxon>
    </lineage>
</organism>
<dbReference type="EMBL" id="SHKR01000012">
    <property type="protein sequence ID" value="RZU15551.1"/>
    <property type="molecule type" value="Genomic_DNA"/>
</dbReference>
<dbReference type="InterPro" id="IPR045730">
    <property type="entry name" value="DUF6084"/>
</dbReference>
<comment type="caution">
    <text evidence="1">The sequence shown here is derived from an EMBL/GenBank/DDBJ whole genome shotgun (WGS) entry which is preliminary data.</text>
</comment>
<dbReference type="OrthoDB" id="115056at2"/>
<evidence type="ECO:0000313" key="1">
    <source>
        <dbReference type="EMBL" id="RZU15551.1"/>
    </source>
</evidence>
<dbReference type="AlphaFoldDB" id="A0A4Q7WY92"/>
<proteinExistence type="predicted"/>
<dbReference type="Proteomes" id="UP000292027">
    <property type="component" value="Unassembled WGS sequence"/>
</dbReference>
<reference evidence="1 2" key="1">
    <citation type="journal article" date="2015" name="Stand. Genomic Sci.">
        <title>Genomic Encyclopedia of Bacterial and Archaeal Type Strains, Phase III: the genomes of soil and plant-associated and newly described type strains.</title>
        <authorList>
            <person name="Whitman W.B."/>
            <person name="Woyke T."/>
            <person name="Klenk H.P."/>
            <person name="Zhou Y."/>
            <person name="Lilburn T.G."/>
            <person name="Beck B.J."/>
            <person name="De Vos P."/>
            <person name="Vandamme P."/>
            <person name="Eisen J.A."/>
            <person name="Garrity G."/>
            <person name="Hugenholtz P."/>
            <person name="Kyrpides N.C."/>
        </authorList>
    </citation>
    <scope>NUCLEOTIDE SEQUENCE [LARGE SCALE GENOMIC DNA]</scope>
    <source>
        <strain evidence="1 2">VKM Ac-2540</strain>
    </source>
</reference>
<keyword evidence="2" id="KW-1185">Reference proteome</keyword>